<dbReference type="SUPFAM" id="SSF46785">
    <property type="entry name" value="Winged helix' DNA-binding domain"/>
    <property type="match status" value="1"/>
</dbReference>
<dbReference type="AlphaFoldDB" id="A0A5C6UAD4"/>
<evidence type="ECO:0000259" key="4">
    <source>
        <dbReference type="PROSITE" id="PS50995"/>
    </source>
</evidence>
<evidence type="ECO:0000256" key="3">
    <source>
        <dbReference type="ARBA" id="ARBA00023163"/>
    </source>
</evidence>
<keyword evidence="2" id="KW-0238">DNA-binding</keyword>
<sequence>MQFYSTDDFAPECSIGYLARRTYQIGLTALEPMFAEEGLTGIQWSALVSLWFERGTTCAELARDLNHDKGAMTRLVDTLEQRGWVTRNRDTDDRRIINLILTDDGRAIASRCRIRVVDYWNTVLKDWDKAEVAALVALMQKLNETMESAAAAGMRV</sequence>
<dbReference type="InterPro" id="IPR000835">
    <property type="entry name" value="HTH_MarR-typ"/>
</dbReference>
<name>A0A5C6UAD4_9SPHN</name>
<dbReference type="PROSITE" id="PS50995">
    <property type="entry name" value="HTH_MARR_2"/>
    <property type="match status" value="1"/>
</dbReference>
<gene>
    <name evidence="5" type="ORF">FSB78_01415</name>
</gene>
<evidence type="ECO:0000313" key="6">
    <source>
        <dbReference type="Proteomes" id="UP000321250"/>
    </source>
</evidence>
<comment type="caution">
    <text evidence="5">The sequence shown here is derived from an EMBL/GenBank/DDBJ whole genome shotgun (WGS) entry which is preliminary data.</text>
</comment>
<dbReference type="SMART" id="SM00347">
    <property type="entry name" value="HTH_MARR"/>
    <property type="match status" value="1"/>
</dbReference>
<dbReference type="EMBL" id="VOQR01000001">
    <property type="protein sequence ID" value="TXC69769.1"/>
    <property type="molecule type" value="Genomic_DNA"/>
</dbReference>
<keyword evidence="3" id="KW-0804">Transcription</keyword>
<accession>A0A5C6UAD4</accession>
<feature type="domain" description="HTH marR-type" evidence="4">
    <location>
        <begin position="1"/>
        <end position="144"/>
    </location>
</feature>
<dbReference type="InterPro" id="IPR036390">
    <property type="entry name" value="WH_DNA-bd_sf"/>
</dbReference>
<organism evidence="5 6">
    <name type="scientific">Sphingomonas ginsenosidivorax</name>
    <dbReference type="NCBI Taxonomy" id="862135"/>
    <lineage>
        <taxon>Bacteria</taxon>
        <taxon>Pseudomonadati</taxon>
        <taxon>Pseudomonadota</taxon>
        <taxon>Alphaproteobacteria</taxon>
        <taxon>Sphingomonadales</taxon>
        <taxon>Sphingomonadaceae</taxon>
        <taxon>Sphingomonas</taxon>
    </lineage>
</organism>
<dbReference type="InterPro" id="IPR023187">
    <property type="entry name" value="Tscrpt_reg_MarR-type_CS"/>
</dbReference>
<dbReference type="Gene3D" id="1.10.10.10">
    <property type="entry name" value="Winged helix-like DNA-binding domain superfamily/Winged helix DNA-binding domain"/>
    <property type="match status" value="1"/>
</dbReference>
<dbReference type="PROSITE" id="PS01117">
    <property type="entry name" value="HTH_MARR_1"/>
    <property type="match status" value="1"/>
</dbReference>
<dbReference type="PANTHER" id="PTHR42756:SF1">
    <property type="entry name" value="TRANSCRIPTIONAL REPRESSOR OF EMRAB OPERON"/>
    <property type="match status" value="1"/>
</dbReference>
<dbReference type="PANTHER" id="PTHR42756">
    <property type="entry name" value="TRANSCRIPTIONAL REGULATOR, MARR"/>
    <property type="match status" value="1"/>
</dbReference>
<keyword evidence="6" id="KW-1185">Reference proteome</keyword>
<evidence type="ECO:0000313" key="5">
    <source>
        <dbReference type="EMBL" id="TXC69769.1"/>
    </source>
</evidence>
<reference evidence="5 6" key="1">
    <citation type="journal article" date="2013" name="Antonie Van Leeuwenhoek">
        <title>Sphingomonas ginsenosidivorax sp. nov., with the ability to transform ginsenosides.</title>
        <authorList>
            <person name="Jin X.F."/>
            <person name="Kim J.K."/>
            <person name="Liu Q.M."/>
            <person name="Kang M.S."/>
            <person name="He D."/>
            <person name="Jin F.X."/>
            <person name="Kim S.C."/>
            <person name="Im W.T."/>
        </authorList>
    </citation>
    <scope>NUCLEOTIDE SEQUENCE [LARGE SCALE GENOMIC DNA]</scope>
    <source>
        <strain evidence="5 6">KHI67</strain>
    </source>
</reference>
<dbReference type="RefSeq" id="WP_147079339.1">
    <property type="nucleotide sequence ID" value="NZ_VOQR01000001.1"/>
</dbReference>
<proteinExistence type="predicted"/>
<dbReference type="OrthoDB" id="6195716at2"/>
<dbReference type="Pfam" id="PF01047">
    <property type="entry name" value="MarR"/>
    <property type="match status" value="1"/>
</dbReference>
<keyword evidence="1" id="KW-0805">Transcription regulation</keyword>
<dbReference type="InterPro" id="IPR036388">
    <property type="entry name" value="WH-like_DNA-bd_sf"/>
</dbReference>
<dbReference type="PRINTS" id="PR00598">
    <property type="entry name" value="HTHMARR"/>
</dbReference>
<dbReference type="GO" id="GO:0003700">
    <property type="term" value="F:DNA-binding transcription factor activity"/>
    <property type="evidence" value="ECO:0007669"/>
    <property type="project" value="InterPro"/>
</dbReference>
<dbReference type="GO" id="GO:0003677">
    <property type="term" value="F:DNA binding"/>
    <property type="evidence" value="ECO:0007669"/>
    <property type="project" value="UniProtKB-KW"/>
</dbReference>
<protein>
    <submittedName>
        <fullName evidence="5">MarR family transcriptional regulator</fullName>
    </submittedName>
</protein>
<evidence type="ECO:0000256" key="1">
    <source>
        <dbReference type="ARBA" id="ARBA00023015"/>
    </source>
</evidence>
<evidence type="ECO:0000256" key="2">
    <source>
        <dbReference type="ARBA" id="ARBA00023125"/>
    </source>
</evidence>
<dbReference type="Proteomes" id="UP000321250">
    <property type="component" value="Unassembled WGS sequence"/>
</dbReference>